<keyword evidence="2" id="KW-0732">Signal</keyword>
<comment type="caution">
    <text evidence="4">The sequence shown here is derived from an EMBL/GenBank/DDBJ whole genome shotgun (WGS) entry which is preliminary data.</text>
</comment>
<evidence type="ECO:0000313" key="5">
    <source>
        <dbReference type="Proteomes" id="UP000021816"/>
    </source>
</evidence>
<dbReference type="EC" id="3.1.6.1" evidence="4"/>
<evidence type="ECO:0000313" key="4">
    <source>
        <dbReference type="EMBL" id="EXI79745.1"/>
    </source>
</evidence>
<dbReference type="Pfam" id="PF00884">
    <property type="entry name" value="Sulfatase"/>
    <property type="match status" value="1"/>
</dbReference>
<dbReference type="STRING" id="1454003.AW10_02230"/>
<organism evidence="4 5">
    <name type="scientific">Candidatus Accumulibacter appositus</name>
    <dbReference type="NCBI Taxonomy" id="1454003"/>
    <lineage>
        <taxon>Bacteria</taxon>
        <taxon>Pseudomonadati</taxon>
        <taxon>Pseudomonadota</taxon>
        <taxon>Betaproteobacteria</taxon>
        <taxon>Candidatus Accumulibacter</taxon>
    </lineage>
</organism>
<name>A0A011PSB6_9PROT</name>
<dbReference type="Proteomes" id="UP000021816">
    <property type="component" value="Unassembled WGS sequence"/>
</dbReference>
<feature type="compositionally biased region" description="Low complexity" evidence="1">
    <location>
        <begin position="37"/>
        <end position="60"/>
    </location>
</feature>
<dbReference type="PATRIC" id="fig|1454003.3.peg.2274"/>
<dbReference type="GO" id="GO:0004065">
    <property type="term" value="F:arylsulfatase activity"/>
    <property type="evidence" value="ECO:0007669"/>
    <property type="project" value="UniProtKB-EC"/>
</dbReference>
<evidence type="ECO:0000256" key="1">
    <source>
        <dbReference type="SAM" id="MobiDB-lite"/>
    </source>
</evidence>
<sequence precursor="true">MKRNPQWKSLLASSLVTAALMLAANAQAGLVPDPLGPAASTPAASAPAASTPAASTPAASAPAASAPAASAPAASAPAASTPTASSPTASTPTATKKPNILVIWGDDIGGFNISANNQGMMGYRTPNIDSIAQEGALFTDWYGQQSCTAGRAAFITGQSPMRTGLTKVGLPGAPEGMQKEDPTIAGLLRAQGYVTGQFGKNHLGDRDEMLPTAHGFDEFLGNLYHLNAEQEPEHADYPKDPEFKKKFGPRGVIHSFADGRITDTGPLTIKRMETVDEEVTTEALKFMDKAVKDKKPFFVWWNSTRMHIWTHLKPSSIGKTGLGVYADGMVEHDAMVGQLLAKLKELGVEDNTIVMYSTDNGAEFFSWPDGGTTMFRNEKATQWEGGFRVPTMIRWPGVIKPGTIINDIGAHEDMLPTLLAAAGDAKVKEELLNGKTVGSMTYKVHLDGYNLLPAFKGEAAWPRKEFLYWTDDGQVAALRYNNWKATFLRQDAHGIDVWRQPYTALRAPMLTNLRMDPFERAENESIGYNRWWVDHMFMFAPAGAIVGAWLESFRDYPPRQKPGSFNLDRVMEAIAKGAGDK</sequence>
<dbReference type="Gene3D" id="3.30.1120.10">
    <property type="match status" value="1"/>
</dbReference>
<feature type="region of interest" description="Disordered" evidence="1">
    <location>
        <begin position="74"/>
        <end position="94"/>
    </location>
</feature>
<feature type="domain" description="Sulfatase N-terminal" evidence="3">
    <location>
        <begin position="98"/>
        <end position="423"/>
    </location>
</feature>
<dbReference type="InterPro" id="IPR052701">
    <property type="entry name" value="GAG_Ulvan_Degrading_Sulfatases"/>
</dbReference>
<accession>A0A011PSB6</accession>
<reference evidence="4 5" key="1">
    <citation type="submission" date="2014-02" db="EMBL/GenBank/DDBJ databases">
        <title>Expanding our view of genomic diversity in Candidatus Accumulibacter clades.</title>
        <authorList>
            <person name="Skennerton C.T."/>
            <person name="Barr J.J."/>
            <person name="Slater F.R."/>
            <person name="Bond P.L."/>
            <person name="Tyson G.W."/>
        </authorList>
    </citation>
    <scope>NUCLEOTIDE SEQUENCE [LARGE SCALE GENOMIC DNA]</scope>
    <source>
        <strain evidence="5">BA-92</strain>
    </source>
</reference>
<feature type="chain" id="PRO_5001461996" evidence="2">
    <location>
        <begin position="29"/>
        <end position="581"/>
    </location>
</feature>
<dbReference type="PANTHER" id="PTHR43751">
    <property type="entry name" value="SULFATASE"/>
    <property type="match status" value="1"/>
</dbReference>
<keyword evidence="4" id="KW-0378">Hydrolase</keyword>
<dbReference type="SUPFAM" id="SSF53649">
    <property type="entry name" value="Alkaline phosphatase-like"/>
    <property type="match status" value="1"/>
</dbReference>
<dbReference type="PANTHER" id="PTHR43751:SF2">
    <property type="entry name" value="SULFATASE N-TERMINAL DOMAIN-CONTAINING PROTEIN"/>
    <property type="match status" value="1"/>
</dbReference>
<dbReference type="InterPro" id="IPR017850">
    <property type="entry name" value="Alkaline_phosphatase_core_sf"/>
</dbReference>
<feature type="region of interest" description="Disordered" evidence="1">
    <location>
        <begin position="36"/>
        <end position="60"/>
    </location>
</feature>
<dbReference type="CDD" id="cd16142">
    <property type="entry name" value="ARS_like"/>
    <property type="match status" value="1"/>
</dbReference>
<dbReference type="EMBL" id="JEMX01000046">
    <property type="protein sequence ID" value="EXI79745.1"/>
    <property type="molecule type" value="Genomic_DNA"/>
</dbReference>
<dbReference type="AlphaFoldDB" id="A0A011PSB6"/>
<dbReference type="InterPro" id="IPR000917">
    <property type="entry name" value="Sulfatase_N"/>
</dbReference>
<evidence type="ECO:0000259" key="3">
    <source>
        <dbReference type="Pfam" id="PF00884"/>
    </source>
</evidence>
<feature type="signal peptide" evidence="2">
    <location>
        <begin position="1"/>
        <end position="28"/>
    </location>
</feature>
<dbReference type="Gene3D" id="3.40.720.10">
    <property type="entry name" value="Alkaline Phosphatase, subunit A"/>
    <property type="match status" value="1"/>
</dbReference>
<evidence type="ECO:0000256" key="2">
    <source>
        <dbReference type="SAM" id="SignalP"/>
    </source>
</evidence>
<protein>
    <submittedName>
        <fullName evidence="4">Arylsulfatase</fullName>
        <ecNumber evidence="4">3.1.6.1</ecNumber>
    </submittedName>
</protein>
<gene>
    <name evidence="4" type="primary">atsA_3</name>
    <name evidence="4" type="ORF">AW10_02230</name>
</gene>
<proteinExistence type="predicted"/>